<dbReference type="InterPro" id="IPR036397">
    <property type="entry name" value="RNaseH_sf"/>
</dbReference>
<reference evidence="4 5" key="1">
    <citation type="journal article" date="2021" name="Sci. Rep.">
        <title>The distribution of antibiotic resistance genes in chicken gut microbiota commensals.</title>
        <authorList>
            <person name="Juricova H."/>
            <person name="Matiasovicova J."/>
            <person name="Kubasova T."/>
            <person name="Cejkova D."/>
            <person name="Rychlik I."/>
        </authorList>
    </citation>
    <scope>NUCLEOTIDE SEQUENCE [LARGE SCALE GENOMIC DNA]</scope>
    <source>
        <strain evidence="4 5">An562</strain>
    </source>
</reference>
<evidence type="ECO:0000313" key="4">
    <source>
        <dbReference type="EMBL" id="MBM6929450.1"/>
    </source>
</evidence>
<keyword evidence="5" id="KW-1185">Reference proteome</keyword>
<name>A0ABS2GUC2_9BURK</name>
<dbReference type="InterPro" id="IPR001584">
    <property type="entry name" value="Integrase_cat-core"/>
</dbReference>
<feature type="non-terminal residue" evidence="4">
    <location>
        <position position="82"/>
    </location>
</feature>
<organism evidence="4 5">
    <name type="scientific">Parasutterella secunda</name>
    <dbReference type="NCBI Taxonomy" id="626947"/>
    <lineage>
        <taxon>Bacteria</taxon>
        <taxon>Pseudomonadati</taxon>
        <taxon>Pseudomonadota</taxon>
        <taxon>Betaproteobacteria</taxon>
        <taxon>Burkholderiales</taxon>
        <taxon>Sutterellaceae</taxon>
        <taxon>Parasutterella</taxon>
    </lineage>
</organism>
<gene>
    <name evidence="4" type="ORF">H5985_09310</name>
</gene>
<dbReference type="Proteomes" id="UP000777002">
    <property type="component" value="Unassembled WGS sequence"/>
</dbReference>
<evidence type="ECO:0000259" key="3">
    <source>
        <dbReference type="PROSITE" id="PS50994"/>
    </source>
</evidence>
<dbReference type="RefSeq" id="WP_205051031.1">
    <property type="nucleotide sequence ID" value="NZ_JACJKX010000059.1"/>
</dbReference>
<dbReference type="InterPro" id="IPR053392">
    <property type="entry name" value="Transposase_IS30-like"/>
</dbReference>
<accession>A0ABS2GUC2</accession>
<dbReference type="InterPro" id="IPR051917">
    <property type="entry name" value="Transposase-Integrase"/>
</dbReference>
<dbReference type="EMBL" id="JACJKX010000059">
    <property type="protein sequence ID" value="MBM6929450.1"/>
    <property type="molecule type" value="Genomic_DNA"/>
</dbReference>
<dbReference type="PANTHER" id="PTHR10948:SF23">
    <property type="entry name" value="TRANSPOSASE INSI FOR INSERTION SEQUENCE ELEMENT IS30A-RELATED"/>
    <property type="match status" value="1"/>
</dbReference>
<dbReference type="InterPro" id="IPR001598">
    <property type="entry name" value="Transposase_IS30_CS"/>
</dbReference>
<dbReference type="Gene3D" id="3.30.420.10">
    <property type="entry name" value="Ribonuclease H-like superfamily/Ribonuclease H"/>
    <property type="match status" value="1"/>
</dbReference>
<protein>
    <submittedName>
        <fullName evidence="4">IS30 family transposase</fullName>
    </submittedName>
</protein>
<dbReference type="InterPro" id="IPR012337">
    <property type="entry name" value="RNaseH-like_sf"/>
</dbReference>
<evidence type="ECO:0000313" key="5">
    <source>
        <dbReference type="Proteomes" id="UP000777002"/>
    </source>
</evidence>
<comment type="caution">
    <text evidence="4">The sequence shown here is derived from an EMBL/GenBank/DDBJ whole genome shotgun (WGS) entry which is preliminary data.</text>
</comment>
<sequence length="82" mass="9318">LKAVQPYRAIFRSITFDNGKEFALHKSVSSQLNCKTDFATPYHSWDRGSNENANGLLRQYFPKGKSLNNVTEQAVKQAQDKI</sequence>
<dbReference type="SUPFAM" id="SSF53098">
    <property type="entry name" value="Ribonuclease H-like"/>
    <property type="match status" value="1"/>
</dbReference>
<evidence type="ECO:0000256" key="2">
    <source>
        <dbReference type="ARBA" id="ARBA00006363"/>
    </source>
</evidence>
<comment type="function">
    <text evidence="1">Required for the transposition of the insertion element.</text>
</comment>
<comment type="similarity">
    <text evidence="2">Belongs to the transposase IS30 family.</text>
</comment>
<evidence type="ECO:0000256" key="1">
    <source>
        <dbReference type="ARBA" id="ARBA00002190"/>
    </source>
</evidence>
<feature type="non-terminal residue" evidence="4">
    <location>
        <position position="1"/>
    </location>
</feature>
<dbReference type="PROSITE" id="PS01043">
    <property type="entry name" value="TRANSPOSASE_IS30"/>
    <property type="match status" value="1"/>
</dbReference>
<proteinExistence type="inferred from homology"/>
<dbReference type="PROSITE" id="PS50994">
    <property type="entry name" value="INTEGRASE"/>
    <property type="match status" value="1"/>
</dbReference>
<dbReference type="NCBIfam" id="NF033563">
    <property type="entry name" value="transpos_IS30"/>
    <property type="match status" value="1"/>
</dbReference>
<feature type="domain" description="Integrase catalytic" evidence="3">
    <location>
        <begin position="1"/>
        <end position="82"/>
    </location>
</feature>
<dbReference type="PANTHER" id="PTHR10948">
    <property type="entry name" value="TRANSPOSASE"/>
    <property type="match status" value="1"/>
</dbReference>